<keyword evidence="4" id="KW-1185">Reference proteome</keyword>
<gene>
    <name evidence="3" type="ORF">L9S41_06955</name>
</gene>
<dbReference type="EMBL" id="CP092109">
    <property type="protein sequence ID" value="UWZ81127.1"/>
    <property type="molecule type" value="Genomic_DNA"/>
</dbReference>
<dbReference type="InterPro" id="IPR029016">
    <property type="entry name" value="GAF-like_dom_sf"/>
</dbReference>
<evidence type="ECO:0000259" key="2">
    <source>
        <dbReference type="Pfam" id="PF05157"/>
    </source>
</evidence>
<dbReference type="RefSeq" id="WP_260749498.1">
    <property type="nucleotide sequence ID" value="NZ_CP092109.1"/>
</dbReference>
<organism evidence="3 4">
    <name type="scientific">Geoalkalibacter halelectricus</name>
    <dbReference type="NCBI Taxonomy" id="2847045"/>
    <lineage>
        <taxon>Bacteria</taxon>
        <taxon>Pseudomonadati</taxon>
        <taxon>Thermodesulfobacteriota</taxon>
        <taxon>Desulfuromonadia</taxon>
        <taxon>Desulfuromonadales</taxon>
        <taxon>Geoalkalibacteraceae</taxon>
        <taxon>Geoalkalibacter</taxon>
    </lineage>
</organism>
<dbReference type="Gene3D" id="3.30.300.160">
    <property type="entry name" value="Type II secretion system, protein E, N-terminal domain"/>
    <property type="match status" value="1"/>
</dbReference>
<dbReference type="InterPro" id="IPR007831">
    <property type="entry name" value="T2SS_GspE_N"/>
</dbReference>
<evidence type="ECO:0000313" key="3">
    <source>
        <dbReference type="EMBL" id="UWZ81127.1"/>
    </source>
</evidence>
<feature type="region of interest" description="Disordered" evidence="1">
    <location>
        <begin position="159"/>
        <end position="191"/>
    </location>
</feature>
<dbReference type="Pfam" id="PF05157">
    <property type="entry name" value="MshEN"/>
    <property type="match status" value="1"/>
</dbReference>
<dbReference type="InterPro" id="IPR037257">
    <property type="entry name" value="T2SS_E_N_sf"/>
</dbReference>
<evidence type="ECO:0000256" key="1">
    <source>
        <dbReference type="SAM" id="MobiDB-lite"/>
    </source>
</evidence>
<name>A0ABY5ZT44_9BACT</name>
<dbReference type="SUPFAM" id="SSF160246">
    <property type="entry name" value="EspE N-terminal domain-like"/>
    <property type="match status" value="1"/>
</dbReference>
<evidence type="ECO:0000313" key="4">
    <source>
        <dbReference type="Proteomes" id="UP001060414"/>
    </source>
</evidence>
<sequence length="352" mass="39313">MAIKLGTLLVQTGLITLSELDEALKFQTIFGGKLGTNLIEMGLVEEEDIARLLSRKLHVPYTSSDQLLEIPPGTANLLKPELAEKFRVVPFALDKKRLHLVMMDPGDLRAVDEIGFITGYTIRPMVAPEISLVLALEKHYGIERDKRYVPVIKQVLNRKRAQPAPAGANPPREAPSPRREDARRWRESVAKHSSDRLSQALADVKDRNTLAALVLEYVGSFFETAALFLVRDQMLTGWQARAGEQPLPAFTKFSLSLDEPSVLQTVVQTRSFYVGTPPDLPANNQIRQALHVKLAETTLLLPIIKQNRVVCILYVSDSAPELKDAFFDLQKVVHKASLALDVLILRNKILMT</sequence>
<dbReference type="Proteomes" id="UP001060414">
    <property type="component" value="Chromosome"/>
</dbReference>
<proteinExistence type="predicted"/>
<accession>A0ABY5ZT44</accession>
<dbReference type="Gene3D" id="3.30.450.40">
    <property type="match status" value="1"/>
</dbReference>
<protein>
    <submittedName>
        <fullName evidence="3">General secretion pathway protein GspE</fullName>
    </submittedName>
</protein>
<feature type="domain" description="Type II secretion system protein GspE N-terminal" evidence="2">
    <location>
        <begin position="59"/>
        <end position="144"/>
    </location>
</feature>
<feature type="compositionally biased region" description="Basic and acidic residues" evidence="1">
    <location>
        <begin position="175"/>
        <end position="191"/>
    </location>
</feature>
<reference evidence="3" key="1">
    <citation type="journal article" date="2022" name="Environ. Microbiol.">
        <title>Geoalkalibacter halelectricus SAP #1 sp. nov. possessing extracellular electron transfer and mineral#reducing capabilities from a haloalkaline environment.</title>
        <authorList>
            <person name="Yadav S."/>
            <person name="Singh R."/>
            <person name="Sundharam S.S."/>
            <person name="Chaudhary S."/>
            <person name="Krishnamurthi S."/>
            <person name="Patil S.A."/>
        </authorList>
    </citation>
    <scope>NUCLEOTIDE SEQUENCE</scope>
    <source>
        <strain evidence="3">SAP-1</strain>
    </source>
</reference>